<dbReference type="InterPro" id="IPR016162">
    <property type="entry name" value="Ald_DH_N"/>
</dbReference>
<evidence type="ECO:0000259" key="8">
    <source>
        <dbReference type="Pfam" id="PF00171"/>
    </source>
</evidence>
<dbReference type="Pfam" id="PF00171">
    <property type="entry name" value="Aldedh"/>
    <property type="match status" value="1"/>
</dbReference>
<dbReference type="PANTHER" id="PTHR43521">
    <property type="entry name" value="ALPHA-AMINOADIPIC SEMIALDEHYDE DEHYDROGENASE"/>
    <property type="match status" value="1"/>
</dbReference>
<protein>
    <recommendedName>
        <fullName evidence="5">aldehyde dehydrogenase (NAD(+))</fullName>
        <ecNumber evidence="5">1.2.1.3</ecNumber>
    </recommendedName>
</protein>
<dbReference type="OrthoDB" id="310895at2759"/>
<accession>A0A4S8M5W1</accession>
<keyword evidence="3 7" id="KW-0560">Oxidoreductase</keyword>
<dbReference type="Proteomes" id="UP000297245">
    <property type="component" value="Unassembled WGS sequence"/>
</dbReference>
<dbReference type="InterPro" id="IPR029510">
    <property type="entry name" value="Ald_DH_CS_GLU"/>
</dbReference>
<dbReference type="Gene3D" id="3.40.309.10">
    <property type="entry name" value="Aldehyde Dehydrogenase, Chain A, domain 2"/>
    <property type="match status" value="1"/>
</dbReference>
<organism evidence="9 10">
    <name type="scientific">Dendrothele bispora (strain CBS 962.96)</name>
    <dbReference type="NCBI Taxonomy" id="1314807"/>
    <lineage>
        <taxon>Eukaryota</taxon>
        <taxon>Fungi</taxon>
        <taxon>Dikarya</taxon>
        <taxon>Basidiomycota</taxon>
        <taxon>Agaricomycotina</taxon>
        <taxon>Agaricomycetes</taxon>
        <taxon>Agaricomycetidae</taxon>
        <taxon>Agaricales</taxon>
        <taxon>Agaricales incertae sedis</taxon>
        <taxon>Dendrothele</taxon>
    </lineage>
</organism>
<dbReference type="PANTHER" id="PTHR43521:SF1">
    <property type="entry name" value="ALPHA-AMINOADIPIC SEMIALDEHYDE DEHYDROGENASE"/>
    <property type="match status" value="1"/>
</dbReference>
<dbReference type="InterPro" id="IPR044638">
    <property type="entry name" value="ALDH7A1-like"/>
</dbReference>
<evidence type="ECO:0000256" key="3">
    <source>
        <dbReference type="ARBA" id="ARBA00023002"/>
    </source>
</evidence>
<evidence type="ECO:0000256" key="1">
    <source>
        <dbReference type="ARBA" id="ARBA00009986"/>
    </source>
</evidence>
<dbReference type="InterPro" id="IPR016161">
    <property type="entry name" value="Ald_DH/histidinol_DH"/>
</dbReference>
<evidence type="ECO:0000256" key="7">
    <source>
        <dbReference type="RuleBase" id="RU003345"/>
    </source>
</evidence>
<reference evidence="9 10" key="1">
    <citation type="journal article" date="2019" name="Nat. Ecol. Evol.">
        <title>Megaphylogeny resolves global patterns of mushroom evolution.</title>
        <authorList>
            <person name="Varga T."/>
            <person name="Krizsan K."/>
            <person name="Foldi C."/>
            <person name="Dima B."/>
            <person name="Sanchez-Garcia M."/>
            <person name="Sanchez-Ramirez S."/>
            <person name="Szollosi G.J."/>
            <person name="Szarkandi J.G."/>
            <person name="Papp V."/>
            <person name="Albert L."/>
            <person name="Andreopoulos W."/>
            <person name="Angelini C."/>
            <person name="Antonin V."/>
            <person name="Barry K.W."/>
            <person name="Bougher N.L."/>
            <person name="Buchanan P."/>
            <person name="Buyck B."/>
            <person name="Bense V."/>
            <person name="Catcheside P."/>
            <person name="Chovatia M."/>
            <person name="Cooper J."/>
            <person name="Damon W."/>
            <person name="Desjardin D."/>
            <person name="Finy P."/>
            <person name="Geml J."/>
            <person name="Haridas S."/>
            <person name="Hughes K."/>
            <person name="Justo A."/>
            <person name="Karasinski D."/>
            <person name="Kautmanova I."/>
            <person name="Kiss B."/>
            <person name="Kocsube S."/>
            <person name="Kotiranta H."/>
            <person name="LaButti K.M."/>
            <person name="Lechner B.E."/>
            <person name="Liimatainen K."/>
            <person name="Lipzen A."/>
            <person name="Lukacs Z."/>
            <person name="Mihaltcheva S."/>
            <person name="Morgado L.N."/>
            <person name="Niskanen T."/>
            <person name="Noordeloos M.E."/>
            <person name="Ohm R.A."/>
            <person name="Ortiz-Santana B."/>
            <person name="Ovrebo C."/>
            <person name="Racz N."/>
            <person name="Riley R."/>
            <person name="Savchenko A."/>
            <person name="Shiryaev A."/>
            <person name="Soop K."/>
            <person name="Spirin V."/>
            <person name="Szebenyi C."/>
            <person name="Tomsovsky M."/>
            <person name="Tulloss R.E."/>
            <person name="Uehling J."/>
            <person name="Grigoriev I.V."/>
            <person name="Vagvolgyi C."/>
            <person name="Papp T."/>
            <person name="Martin F.M."/>
            <person name="Miettinen O."/>
            <person name="Hibbett D.S."/>
            <person name="Nagy L.G."/>
        </authorList>
    </citation>
    <scope>NUCLEOTIDE SEQUENCE [LARGE SCALE GENOMIC DNA]</scope>
    <source>
        <strain evidence="9 10">CBS 962.96</strain>
    </source>
</reference>
<dbReference type="Gene3D" id="3.40.605.10">
    <property type="entry name" value="Aldehyde Dehydrogenase, Chain A, domain 1"/>
    <property type="match status" value="1"/>
</dbReference>
<evidence type="ECO:0000256" key="4">
    <source>
        <dbReference type="ARBA" id="ARBA00023027"/>
    </source>
</evidence>
<dbReference type="SUPFAM" id="SSF53720">
    <property type="entry name" value="ALDH-like"/>
    <property type="match status" value="1"/>
</dbReference>
<keyword evidence="10" id="KW-1185">Reference proteome</keyword>
<comment type="subunit">
    <text evidence="2">Homotetramer.</text>
</comment>
<dbReference type="InterPro" id="IPR015590">
    <property type="entry name" value="Aldehyde_DH_dom"/>
</dbReference>
<keyword evidence="4" id="KW-0520">NAD</keyword>
<evidence type="ECO:0000313" key="10">
    <source>
        <dbReference type="Proteomes" id="UP000297245"/>
    </source>
</evidence>
<name>A0A4S8M5W1_DENBC</name>
<dbReference type="GO" id="GO:0004029">
    <property type="term" value="F:aldehyde dehydrogenase (NAD+) activity"/>
    <property type="evidence" value="ECO:0007669"/>
    <property type="project" value="UniProtKB-EC"/>
</dbReference>
<evidence type="ECO:0000256" key="2">
    <source>
        <dbReference type="ARBA" id="ARBA00011881"/>
    </source>
</evidence>
<evidence type="ECO:0000256" key="5">
    <source>
        <dbReference type="ARBA" id="ARBA00024226"/>
    </source>
</evidence>
<sequence length="548" mass="58247">MLVAQRSRLVYNKLRLGHTALRPSRALSTRASNVLSSLSIPTSGGEISGVYDGEWKGSGEVIESLCPTTGEVLGRVKTGSPAEVENALGKTREAYKYFRNIPAPRRGEILRQIRDALSSKQEALGTLVSLEMGKIRTEGIGEVQEFVDICDYAVGLSRMMNGRVVASERPGHSILEVANPLGVVAVLSAFNFPVAVYGWNLALSLAAGNATIWKPSHTTPLCAIAVTSIISKVLEENRVPGAVAGLITGGKDVGTRVVGSDVDLVSFTGSERVGKIVGQKVAERFGKVILELGGNNAAIVMPDADLSLAVPGVFFGAVGTAGQRCTSTRRLFLHRQIADEFLDKLRRLYASIQPGDPLVEGTLLGPLHSQDGVSTYSSTVDHLKSIQAEIISGPSSGSEGRYTQEPFGSGNFVKPVVAVPKTVDMSEKIWREETFAPILNVGVFDEIEQAVEWNNGVPQGLSSSLWTRDMRNLGRWIGPAGSDCGIVNVNAGTSGAEIGASFGGNKSTGWGRESGGDAWKQYVRWSACTINFSDKAPLAQGVNFGTGN</sequence>
<dbReference type="AlphaFoldDB" id="A0A4S8M5W1"/>
<feature type="active site" evidence="6">
    <location>
        <position position="291"/>
    </location>
</feature>
<evidence type="ECO:0000313" key="9">
    <source>
        <dbReference type="EMBL" id="THU97639.1"/>
    </source>
</evidence>
<dbReference type="CDD" id="cd07130">
    <property type="entry name" value="ALDH_F7_AASADH"/>
    <property type="match status" value="1"/>
</dbReference>
<dbReference type="InterPro" id="IPR016163">
    <property type="entry name" value="Ald_DH_C"/>
</dbReference>
<dbReference type="EMBL" id="ML179151">
    <property type="protein sequence ID" value="THU97639.1"/>
    <property type="molecule type" value="Genomic_DNA"/>
</dbReference>
<gene>
    <name evidence="9" type="ORF">K435DRAFT_753819</name>
</gene>
<proteinExistence type="inferred from homology"/>
<comment type="similarity">
    <text evidence="1 7">Belongs to the aldehyde dehydrogenase family.</text>
</comment>
<feature type="domain" description="Aldehyde dehydrogenase" evidence="8">
    <location>
        <begin position="58"/>
        <end position="525"/>
    </location>
</feature>
<evidence type="ECO:0000256" key="6">
    <source>
        <dbReference type="PROSITE-ProRule" id="PRU10007"/>
    </source>
</evidence>
<dbReference type="EC" id="1.2.1.3" evidence="5"/>
<dbReference type="PROSITE" id="PS00687">
    <property type="entry name" value="ALDEHYDE_DEHYDR_GLU"/>
    <property type="match status" value="1"/>
</dbReference>